<evidence type="ECO:0000313" key="2">
    <source>
        <dbReference type="Proteomes" id="UP000006878"/>
    </source>
</evidence>
<accession>A0ABP1U5G2</accession>
<organism evidence="1 2">
    <name type="scientific">Glutamicibacter arilaitensis (strain DSM 16368 / CIP 108037 / IAM 15318 / JCM 13566 / NCIMB 14258 / Re117)</name>
    <name type="common">Arthrobacter arilaitensis</name>
    <dbReference type="NCBI Taxonomy" id="861360"/>
    <lineage>
        <taxon>Bacteria</taxon>
        <taxon>Bacillati</taxon>
        <taxon>Actinomycetota</taxon>
        <taxon>Actinomycetes</taxon>
        <taxon>Micrococcales</taxon>
        <taxon>Micrococcaceae</taxon>
        <taxon>Glutamicibacter</taxon>
    </lineage>
</organism>
<keyword evidence="2" id="KW-1185">Reference proteome</keyword>
<gene>
    <name evidence="1" type="ordered locus">AARI_30370</name>
</gene>
<dbReference type="Proteomes" id="UP000006878">
    <property type="component" value="Chromosome"/>
</dbReference>
<name>A0ABP1U5G2_GLUAR</name>
<dbReference type="GeneID" id="303186593"/>
<reference evidence="2" key="2">
    <citation type="submission" date="2010-07" db="EMBL/GenBank/DDBJ databases">
        <title>Complete genome sequence of Arthrobacter arilaitensis (strain DSM 16368 / CIP 108037 / JCM 13566 / Re117).</title>
        <authorList>
            <person name="Genoscope."/>
        </authorList>
    </citation>
    <scope>NUCLEOTIDE SEQUENCE [LARGE SCALE GENOMIC DNA]</scope>
    <source>
        <strain evidence="2">DSM 16368 / CIP 108037 / IAM 15318 / JCM 13566 / Re117</strain>
    </source>
</reference>
<dbReference type="RefSeq" id="WP_013350344.1">
    <property type="nucleotide sequence ID" value="NC_014550.1"/>
</dbReference>
<dbReference type="EMBL" id="FQ311875">
    <property type="protein sequence ID" value="CBT77239.1"/>
    <property type="molecule type" value="Genomic_DNA"/>
</dbReference>
<protein>
    <submittedName>
        <fullName evidence="1">Uncharacterized protein</fullName>
    </submittedName>
</protein>
<sequence>MTRNVSDIYQELVDLSNELEDLARAGRITMSTDAWNKDHQETLPAVRQTINALQVAIDNTRWMETLPPAEPTAHEGS</sequence>
<proteinExistence type="predicted"/>
<evidence type="ECO:0000313" key="1">
    <source>
        <dbReference type="EMBL" id="CBT77239.1"/>
    </source>
</evidence>
<reference evidence="2" key="1">
    <citation type="journal article" date="2010" name="PLoS ONE">
        <title>The Arthrobacter arilaitensis Re117 genome sequence reveals its genetic adaptation to the surface of cheese.</title>
        <authorList>
            <person name="Monnet C."/>
            <person name="Loux V."/>
            <person name="Gibrat J.F."/>
            <person name="Spinnler E."/>
            <person name="Barbe V."/>
            <person name="Vacherie B."/>
            <person name="Gavory F."/>
            <person name="Gourbeyre E."/>
            <person name="Siguier P."/>
            <person name="Chandler M."/>
            <person name="Elleuch R."/>
            <person name="Irlinger F."/>
            <person name="Vallaeys T."/>
        </authorList>
    </citation>
    <scope>NUCLEOTIDE SEQUENCE</scope>
    <source>
        <strain evidence="2">DSM 16368 / CIP 108037 / IAM 15318 / JCM 13566 / Re117</strain>
    </source>
</reference>